<organism evidence="3 4">
    <name type="scientific">Dactylosporangium matsuzakiense</name>
    <dbReference type="NCBI Taxonomy" id="53360"/>
    <lineage>
        <taxon>Bacteria</taxon>
        <taxon>Bacillati</taxon>
        <taxon>Actinomycetota</taxon>
        <taxon>Actinomycetes</taxon>
        <taxon>Micromonosporales</taxon>
        <taxon>Micromonosporaceae</taxon>
        <taxon>Dactylosporangium</taxon>
    </lineage>
</organism>
<feature type="domain" description="Peptidase S33 tripeptidyl aminopeptidase-like C-terminal" evidence="2">
    <location>
        <begin position="213"/>
        <end position="274"/>
    </location>
</feature>
<dbReference type="Gene3D" id="3.40.50.1820">
    <property type="entry name" value="alpha/beta hydrolase"/>
    <property type="match status" value="1"/>
</dbReference>
<dbReference type="PANTHER" id="PTHR43433">
    <property type="entry name" value="HYDROLASE, ALPHA/BETA FOLD FAMILY PROTEIN"/>
    <property type="match status" value="1"/>
</dbReference>
<name>A0A9W6NL38_9ACTN</name>
<dbReference type="PANTHER" id="PTHR43433:SF1">
    <property type="entry name" value="BLL5160 PROTEIN"/>
    <property type="match status" value="1"/>
</dbReference>
<evidence type="ECO:0000259" key="1">
    <source>
        <dbReference type="Pfam" id="PF00561"/>
    </source>
</evidence>
<accession>A0A9W6NL38</accession>
<dbReference type="PRINTS" id="PR00111">
    <property type="entry name" value="ABHYDROLASE"/>
</dbReference>
<keyword evidence="3" id="KW-0378">Hydrolase</keyword>
<dbReference type="GO" id="GO:0016787">
    <property type="term" value="F:hydrolase activity"/>
    <property type="evidence" value="ECO:0007669"/>
    <property type="project" value="UniProtKB-KW"/>
</dbReference>
<evidence type="ECO:0000259" key="2">
    <source>
        <dbReference type="Pfam" id="PF08386"/>
    </source>
</evidence>
<evidence type="ECO:0000313" key="3">
    <source>
        <dbReference type="EMBL" id="GLL01555.1"/>
    </source>
</evidence>
<dbReference type="EMBL" id="BSFP01000016">
    <property type="protein sequence ID" value="GLL01555.1"/>
    <property type="molecule type" value="Genomic_DNA"/>
</dbReference>
<reference evidence="3" key="2">
    <citation type="submission" date="2023-01" db="EMBL/GenBank/DDBJ databases">
        <authorList>
            <person name="Sun Q."/>
            <person name="Evtushenko L."/>
        </authorList>
    </citation>
    <scope>NUCLEOTIDE SEQUENCE</scope>
    <source>
        <strain evidence="3">VKM Ac-1321</strain>
    </source>
</reference>
<dbReference type="InterPro" id="IPR013595">
    <property type="entry name" value="Pept_S33_TAP-like_C"/>
</dbReference>
<dbReference type="Proteomes" id="UP001143480">
    <property type="component" value="Unassembled WGS sequence"/>
</dbReference>
<gene>
    <name evidence="3" type="primary">ycgS</name>
    <name evidence="3" type="ORF">GCM10017581_032960</name>
</gene>
<dbReference type="SUPFAM" id="SSF53474">
    <property type="entry name" value="alpha/beta-Hydrolases"/>
    <property type="match status" value="1"/>
</dbReference>
<dbReference type="InterPro" id="IPR029058">
    <property type="entry name" value="AB_hydrolase_fold"/>
</dbReference>
<reference evidence="3" key="1">
    <citation type="journal article" date="2014" name="Int. J. Syst. Evol. Microbiol.">
        <title>Complete genome sequence of Corynebacterium casei LMG S-19264T (=DSM 44701T), isolated from a smear-ripened cheese.</title>
        <authorList>
            <consortium name="US DOE Joint Genome Institute (JGI-PGF)"/>
            <person name="Walter F."/>
            <person name="Albersmeier A."/>
            <person name="Kalinowski J."/>
            <person name="Ruckert C."/>
        </authorList>
    </citation>
    <scope>NUCLEOTIDE SEQUENCE</scope>
    <source>
        <strain evidence="3">VKM Ac-1321</strain>
    </source>
</reference>
<dbReference type="Pfam" id="PF00561">
    <property type="entry name" value="Abhydrolase_1"/>
    <property type="match status" value="1"/>
</dbReference>
<dbReference type="Pfam" id="PF08386">
    <property type="entry name" value="Abhydrolase_4"/>
    <property type="match status" value="1"/>
</dbReference>
<feature type="domain" description="AB hydrolase-1" evidence="1">
    <location>
        <begin position="18"/>
        <end position="121"/>
    </location>
</feature>
<protein>
    <submittedName>
        <fullName evidence="3">Hydrolase YcgS</fullName>
    </submittedName>
</protein>
<dbReference type="InterPro" id="IPR050471">
    <property type="entry name" value="AB_hydrolase"/>
</dbReference>
<evidence type="ECO:0000313" key="4">
    <source>
        <dbReference type="Proteomes" id="UP001143480"/>
    </source>
</evidence>
<sequence length="279" mass="29119">MVAGARLEYRFERRRAGVLLVLHGGHMRAGLALGEESFAAAGWSVLAPSRPGYGRTVLPGDGSLVRYADAVRALCDELGIARVAAVVGISGGGPAAITLAARHPDLVQRLVLISAVGPLPWPDRRTRLGGQVVFRPGVEAVTWAAIRLALRIGGRRALRALVAGVSTARGAAARAGIGPADEEMLRALFGAMRSGRGFIRDLRPEPVDCGSVRSPALIVASATDGGVPFAQAEALAARLPRATLVVSRAAGHFVWCSPDWPAIAERIEAFLRAPAGRVG</sequence>
<dbReference type="InterPro" id="IPR000073">
    <property type="entry name" value="AB_hydrolase_1"/>
</dbReference>
<keyword evidence="4" id="KW-1185">Reference proteome</keyword>
<comment type="caution">
    <text evidence="3">The sequence shown here is derived from an EMBL/GenBank/DDBJ whole genome shotgun (WGS) entry which is preliminary data.</text>
</comment>
<dbReference type="AlphaFoldDB" id="A0A9W6NL38"/>
<proteinExistence type="predicted"/>